<evidence type="ECO:0000256" key="1">
    <source>
        <dbReference type="ARBA" id="ARBA00022490"/>
    </source>
</evidence>
<dbReference type="PANTHER" id="PTHR47816">
    <property type="entry name" value="RIBOSOMAL RNA SMALL SUBUNIT METHYLTRANSFERASE C"/>
    <property type="match status" value="1"/>
</dbReference>
<keyword evidence="4 6" id="KW-0808">Transferase</keyword>
<evidence type="ECO:0000259" key="7">
    <source>
        <dbReference type="Pfam" id="PF05175"/>
    </source>
</evidence>
<dbReference type="GO" id="GO:0032259">
    <property type="term" value="P:methylation"/>
    <property type="evidence" value="ECO:0007669"/>
    <property type="project" value="UniProtKB-KW"/>
</dbReference>
<feature type="domain" description="Methyltransferase small N-terminal" evidence="8">
    <location>
        <begin position="6"/>
        <end position="144"/>
    </location>
</feature>
<comment type="subunit">
    <text evidence="6">Monomer.</text>
</comment>
<keyword evidence="10" id="KW-1185">Reference proteome</keyword>
<dbReference type="CDD" id="cd02440">
    <property type="entry name" value="AdoMet_MTases"/>
    <property type="match status" value="1"/>
</dbReference>
<comment type="caution">
    <text evidence="9">The sequence shown here is derived from an EMBL/GenBank/DDBJ whole genome shotgun (WGS) entry which is preliminary data.</text>
</comment>
<dbReference type="InterPro" id="IPR013675">
    <property type="entry name" value="Mtase_sm_N"/>
</dbReference>
<keyword evidence="1 6" id="KW-0963">Cytoplasm</keyword>
<organism evidence="9 10">
    <name type="scientific">Alkalimonas collagenimarina</name>
    <dbReference type="NCBI Taxonomy" id="400390"/>
    <lineage>
        <taxon>Bacteria</taxon>
        <taxon>Pseudomonadati</taxon>
        <taxon>Pseudomonadota</taxon>
        <taxon>Gammaproteobacteria</taxon>
        <taxon>Alkalimonas</taxon>
    </lineage>
</organism>
<dbReference type="Pfam" id="PF05175">
    <property type="entry name" value="MTS"/>
    <property type="match status" value="1"/>
</dbReference>
<comment type="similarity">
    <text evidence="6">Belongs to the methyltransferase superfamily. RsmC family.</text>
</comment>
<evidence type="ECO:0000313" key="9">
    <source>
        <dbReference type="EMBL" id="MDP4534888.1"/>
    </source>
</evidence>
<accession>A0ABT9GV07</accession>
<dbReference type="Pfam" id="PF08468">
    <property type="entry name" value="MTS_N"/>
    <property type="match status" value="1"/>
</dbReference>
<comment type="function">
    <text evidence="6">Specifically methylates the guanine in position 1207 of 16S rRNA in the 30S particle.</text>
</comment>
<proteinExistence type="inferred from homology"/>
<keyword evidence="5 6" id="KW-0949">S-adenosyl-L-methionine</keyword>
<comment type="subcellular location">
    <subcellularLocation>
        <location evidence="6">Cytoplasm</location>
    </subcellularLocation>
</comment>
<dbReference type="SUPFAM" id="SSF53335">
    <property type="entry name" value="S-adenosyl-L-methionine-dependent methyltransferases"/>
    <property type="match status" value="1"/>
</dbReference>
<dbReference type="InterPro" id="IPR046977">
    <property type="entry name" value="RsmC/RlmG"/>
</dbReference>
<dbReference type="InterPro" id="IPR002052">
    <property type="entry name" value="DNA_methylase_N6_adenine_CS"/>
</dbReference>
<dbReference type="PANTHER" id="PTHR47816:SF4">
    <property type="entry name" value="RIBOSOMAL RNA SMALL SUBUNIT METHYLTRANSFERASE C"/>
    <property type="match status" value="1"/>
</dbReference>
<keyword evidence="3 6" id="KW-0489">Methyltransferase</keyword>
<evidence type="ECO:0000256" key="2">
    <source>
        <dbReference type="ARBA" id="ARBA00022552"/>
    </source>
</evidence>
<name>A0ABT9GV07_9GAMM</name>
<sequence length="340" mass="36460">MLTTASQMLLRNLADLKGNTLLVEPPLDPLASQLPKSDSERQFSVFTSQTSVAANWQGARVSCSFGIKADFSQPFQTAVLFYPKSKEQFHFMLQQVSPVLADDCDIFVVGDNKSGIKTLSKQAATLGMSAHKLDNARHALWFLLAGKRPTGTPSISEFSLEIQGQPLQICSMPGVFNHGALDPGTALLLQQFTSPLSGSVLDFACGCGVIGAWLKQNNPSIELIASDVSALAVAATEATLAANQLTGTVIAADGLPTSPAVFDHMVTNPPFHTGLKTDYSIAEAFIRDCPKRIKTGGSLTLVANTHLPYKGWLEASFGHCTILAKSNGFTVYQCIQRKKL</sequence>
<evidence type="ECO:0000256" key="6">
    <source>
        <dbReference type="HAMAP-Rule" id="MF_01862"/>
    </source>
</evidence>
<dbReference type="Proteomes" id="UP001231616">
    <property type="component" value="Unassembled WGS sequence"/>
</dbReference>
<dbReference type="RefSeq" id="WP_305892156.1">
    <property type="nucleotide sequence ID" value="NZ_JAUZVZ010000002.1"/>
</dbReference>
<dbReference type="Gene3D" id="3.40.50.150">
    <property type="entry name" value="Vaccinia Virus protein VP39"/>
    <property type="match status" value="2"/>
</dbReference>
<evidence type="ECO:0000313" key="10">
    <source>
        <dbReference type="Proteomes" id="UP001231616"/>
    </source>
</evidence>
<feature type="domain" description="Methyltransferase small" evidence="7">
    <location>
        <begin position="167"/>
        <end position="333"/>
    </location>
</feature>
<evidence type="ECO:0000256" key="5">
    <source>
        <dbReference type="ARBA" id="ARBA00022691"/>
    </source>
</evidence>
<gene>
    <name evidence="6" type="primary">rsmC</name>
    <name evidence="9" type="ORF">Q3O60_01640</name>
</gene>
<dbReference type="EMBL" id="JAUZVZ010000002">
    <property type="protein sequence ID" value="MDP4534888.1"/>
    <property type="molecule type" value="Genomic_DNA"/>
</dbReference>
<keyword evidence="2 6" id="KW-0698">rRNA processing</keyword>
<evidence type="ECO:0000256" key="4">
    <source>
        <dbReference type="ARBA" id="ARBA00022679"/>
    </source>
</evidence>
<dbReference type="EC" id="2.1.1.172" evidence="6"/>
<dbReference type="InterPro" id="IPR029063">
    <property type="entry name" value="SAM-dependent_MTases_sf"/>
</dbReference>
<comment type="catalytic activity">
    <reaction evidence="6">
        <text>guanosine(1207) in 16S rRNA + S-adenosyl-L-methionine = N(2)-methylguanosine(1207) in 16S rRNA + S-adenosyl-L-homocysteine + H(+)</text>
        <dbReference type="Rhea" id="RHEA:42736"/>
        <dbReference type="Rhea" id="RHEA-COMP:10213"/>
        <dbReference type="Rhea" id="RHEA-COMP:10214"/>
        <dbReference type="ChEBI" id="CHEBI:15378"/>
        <dbReference type="ChEBI" id="CHEBI:57856"/>
        <dbReference type="ChEBI" id="CHEBI:59789"/>
        <dbReference type="ChEBI" id="CHEBI:74269"/>
        <dbReference type="ChEBI" id="CHEBI:74481"/>
        <dbReference type="EC" id="2.1.1.172"/>
    </reaction>
</comment>
<evidence type="ECO:0000256" key="3">
    <source>
        <dbReference type="ARBA" id="ARBA00022603"/>
    </source>
</evidence>
<reference evidence="9 10" key="1">
    <citation type="submission" date="2023-08" db="EMBL/GenBank/DDBJ databases">
        <authorList>
            <person name="Joshi A."/>
            <person name="Thite S."/>
        </authorList>
    </citation>
    <scope>NUCLEOTIDE SEQUENCE [LARGE SCALE GENOMIC DNA]</scope>
    <source>
        <strain evidence="9 10">AC40</strain>
    </source>
</reference>
<dbReference type="PROSITE" id="PS00092">
    <property type="entry name" value="N6_MTASE"/>
    <property type="match status" value="1"/>
</dbReference>
<dbReference type="InterPro" id="IPR007848">
    <property type="entry name" value="Small_mtfrase_dom"/>
</dbReference>
<dbReference type="GO" id="GO:0008168">
    <property type="term" value="F:methyltransferase activity"/>
    <property type="evidence" value="ECO:0007669"/>
    <property type="project" value="UniProtKB-KW"/>
</dbReference>
<dbReference type="InterPro" id="IPR023543">
    <property type="entry name" value="rRNA_ssu_MeTfrase_C"/>
</dbReference>
<protein>
    <recommendedName>
        <fullName evidence="6">Ribosomal RNA small subunit methyltransferase C</fullName>
        <ecNumber evidence="6">2.1.1.172</ecNumber>
    </recommendedName>
    <alternativeName>
        <fullName evidence="6">16S rRNA m2G1207 methyltransferase</fullName>
    </alternativeName>
    <alternativeName>
        <fullName evidence="6">rRNA (guanine-N(2)-)-methyltransferase RsmC</fullName>
    </alternativeName>
</protein>
<dbReference type="HAMAP" id="MF_01862">
    <property type="entry name" value="16SrRNA_methyltr_C"/>
    <property type="match status" value="1"/>
</dbReference>
<evidence type="ECO:0000259" key="8">
    <source>
        <dbReference type="Pfam" id="PF08468"/>
    </source>
</evidence>